<name>A0A392PFP1_9FABA</name>
<evidence type="ECO:0000313" key="2">
    <source>
        <dbReference type="Proteomes" id="UP000265520"/>
    </source>
</evidence>
<accession>A0A392PFP1</accession>
<dbReference type="EMBL" id="LXQA010073575">
    <property type="protein sequence ID" value="MCI09695.1"/>
    <property type="molecule type" value="Genomic_DNA"/>
</dbReference>
<organism evidence="1 2">
    <name type="scientific">Trifolium medium</name>
    <dbReference type="NCBI Taxonomy" id="97028"/>
    <lineage>
        <taxon>Eukaryota</taxon>
        <taxon>Viridiplantae</taxon>
        <taxon>Streptophyta</taxon>
        <taxon>Embryophyta</taxon>
        <taxon>Tracheophyta</taxon>
        <taxon>Spermatophyta</taxon>
        <taxon>Magnoliopsida</taxon>
        <taxon>eudicotyledons</taxon>
        <taxon>Gunneridae</taxon>
        <taxon>Pentapetalae</taxon>
        <taxon>rosids</taxon>
        <taxon>fabids</taxon>
        <taxon>Fabales</taxon>
        <taxon>Fabaceae</taxon>
        <taxon>Papilionoideae</taxon>
        <taxon>50 kb inversion clade</taxon>
        <taxon>NPAAA clade</taxon>
        <taxon>Hologalegina</taxon>
        <taxon>IRL clade</taxon>
        <taxon>Trifolieae</taxon>
        <taxon>Trifolium</taxon>
    </lineage>
</organism>
<evidence type="ECO:0000313" key="1">
    <source>
        <dbReference type="EMBL" id="MCI09695.1"/>
    </source>
</evidence>
<dbReference type="AlphaFoldDB" id="A0A392PFP1"/>
<sequence>MLWVKNVVPTIAEKTTVTAHLAVQFDGPMPDGLQRMNNDKEVECSVATTKNKNARLTVLCGVGMVVGGQGAMPA</sequence>
<comment type="caution">
    <text evidence="1">The sequence shown here is derived from an EMBL/GenBank/DDBJ whole genome shotgun (WGS) entry which is preliminary data.</text>
</comment>
<reference evidence="1 2" key="1">
    <citation type="journal article" date="2018" name="Front. Plant Sci.">
        <title>Red Clover (Trifolium pratense) and Zigzag Clover (T. medium) - A Picture of Genomic Similarities and Differences.</title>
        <authorList>
            <person name="Dluhosova J."/>
            <person name="Istvanek J."/>
            <person name="Nedelnik J."/>
            <person name="Repkova J."/>
        </authorList>
    </citation>
    <scope>NUCLEOTIDE SEQUENCE [LARGE SCALE GENOMIC DNA]</scope>
    <source>
        <strain evidence="2">cv. 10/8</strain>
        <tissue evidence="1">Leaf</tissue>
    </source>
</reference>
<protein>
    <submittedName>
        <fullName evidence="1">Uncharacterized protein</fullName>
    </submittedName>
</protein>
<dbReference type="Proteomes" id="UP000265520">
    <property type="component" value="Unassembled WGS sequence"/>
</dbReference>
<keyword evidence="2" id="KW-1185">Reference proteome</keyword>
<proteinExistence type="predicted"/>